<keyword evidence="7" id="KW-1185">Reference proteome</keyword>
<organism evidence="6 7">
    <name type="scientific">Jeotgalibaca porci</name>
    <dbReference type="NCBI Taxonomy" id="1868793"/>
    <lineage>
        <taxon>Bacteria</taxon>
        <taxon>Bacillati</taxon>
        <taxon>Bacillota</taxon>
        <taxon>Bacilli</taxon>
        <taxon>Lactobacillales</taxon>
        <taxon>Carnobacteriaceae</taxon>
        <taxon>Jeotgalibaca</taxon>
    </lineage>
</organism>
<gene>
    <name evidence="6" type="ORF">G7058_07280</name>
</gene>
<dbReference type="SMART" id="SM00382">
    <property type="entry name" value="AAA"/>
    <property type="match status" value="1"/>
</dbReference>
<evidence type="ECO:0000256" key="2">
    <source>
        <dbReference type="ARBA" id="ARBA00022448"/>
    </source>
</evidence>
<name>A0A6G7WHW7_9LACT</name>
<dbReference type="CDD" id="cd03230">
    <property type="entry name" value="ABC_DR_subfamily_A"/>
    <property type="match status" value="1"/>
</dbReference>
<evidence type="ECO:0000313" key="6">
    <source>
        <dbReference type="EMBL" id="QIK51842.1"/>
    </source>
</evidence>
<dbReference type="SUPFAM" id="SSF52540">
    <property type="entry name" value="P-loop containing nucleoside triphosphate hydrolases"/>
    <property type="match status" value="1"/>
</dbReference>
<evidence type="ECO:0000313" key="7">
    <source>
        <dbReference type="Proteomes" id="UP000501830"/>
    </source>
</evidence>
<dbReference type="InterPro" id="IPR003439">
    <property type="entry name" value="ABC_transporter-like_ATP-bd"/>
</dbReference>
<dbReference type="GO" id="GO:0016887">
    <property type="term" value="F:ATP hydrolysis activity"/>
    <property type="evidence" value="ECO:0007669"/>
    <property type="project" value="InterPro"/>
</dbReference>
<dbReference type="PROSITE" id="PS50893">
    <property type="entry name" value="ABC_TRANSPORTER_2"/>
    <property type="match status" value="1"/>
</dbReference>
<dbReference type="RefSeq" id="WP_166062901.1">
    <property type="nucleotide sequence ID" value="NZ_CP049889.1"/>
</dbReference>
<dbReference type="Proteomes" id="UP000501830">
    <property type="component" value="Chromosome"/>
</dbReference>
<evidence type="ECO:0000259" key="5">
    <source>
        <dbReference type="PROSITE" id="PS50893"/>
    </source>
</evidence>
<dbReference type="PROSITE" id="PS00211">
    <property type="entry name" value="ABC_TRANSPORTER_1"/>
    <property type="match status" value="1"/>
</dbReference>
<feature type="domain" description="ABC transporter" evidence="5">
    <location>
        <begin position="6"/>
        <end position="233"/>
    </location>
</feature>
<dbReference type="Pfam" id="PF00005">
    <property type="entry name" value="ABC_tran"/>
    <property type="match status" value="1"/>
</dbReference>
<dbReference type="GeneID" id="94553081"/>
<dbReference type="KEGG" id="jpo:G7058_07280"/>
<dbReference type="PANTHER" id="PTHR42711">
    <property type="entry name" value="ABC TRANSPORTER ATP-BINDING PROTEIN"/>
    <property type="match status" value="1"/>
</dbReference>
<evidence type="ECO:0000256" key="1">
    <source>
        <dbReference type="ARBA" id="ARBA00005417"/>
    </source>
</evidence>
<dbReference type="AlphaFoldDB" id="A0A6G7WHW7"/>
<dbReference type="PANTHER" id="PTHR42711:SF5">
    <property type="entry name" value="ABC TRANSPORTER ATP-BINDING PROTEIN NATA"/>
    <property type="match status" value="1"/>
</dbReference>
<proteinExistence type="inferred from homology"/>
<keyword evidence="3" id="KW-0547">Nucleotide-binding</keyword>
<evidence type="ECO:0000256" key="4">
    <source>
        <dbReference type="ARBA" id="ARBA00022840"/>
    </source>
</evidence>
<dbReference type="GO" id="GO:0005524">
    <property type="term" value="F:ATP binding"/>
    <property type="evidence" value="ECO:0007669"/>
    <property type="project" value="UniProtKB-KW"/>
</dbReference>
<dbReference type="InterPro" id="IPR003593">
    <property type="entry name" value="AAA+_ATPase"/>
</dbReference>
<sequence>MAQPVITLSNLSKKYRDAYAIEEISLDIEKGDFYGFVGPNGAGKSTTMRILLGLIQATEGEARVFNQPVTTQTSSILARIGYIPSEVVFYDYLTVRETILFSARLRGSDETILAESQRLMDKFNIDANKKIKALSLGNRKKVSIICALQHQPDLYIFDEPTSGLDPLMQAVFWEEMQERHQKGATIFVSSHNLTEVQRYCTKAAIISEGKIISAGPMEELRKTSVKRVVIQGITAIPELEEQMKDMQQTQDGISFLYQDTLAQLMTVLYSYKDNILDLSIVEPDLEEVFRHFYVTDKEMRDD</sequence>
<reference evidence="6 7" key="1">
    <citation type="journal article" date="2017" name="Int. J. Syst. Evol. Microbiol.">
        <title>Jeotgalibaca porci sp. nov. and Jeotgalibaca arthritidis sp. nov., isolated from pigs, and emended description of the genus Jeotgalibaca.</title>
        <authorList>
            <person name="Zamora L."/>
            <person name="Perez-Sancho M."/>
            <person name="Dominguez L."/>
            <person name="Fernandez-Garayzabal J.F."/>
            <person name="Vela A.I."/>
        </authorList>
    </citation>
    <scope>NUCLEOTIDE SEQUENCE [LARGE SCALE GENOMIC DNA]</scope>
    <source>
        <strain evidence="6 7">CCUG 69148</strain>
    </source>
</reference>
<dbReference type="EMBL" id="CP049889">
    <property type="protein sequence ID" value="QIK51842.1"/>
    <property type="molecule type" value="Genomic_DNA"/>
</dbReference>
<dbReference type="InterPro" id="IPR027417">
    <property type="entry name" value="P-loop_NTPase"/>
</dbReference>
<keyword evidence="4 6" id="KW-0067">ATP-binding</keyword>
<dbReference type="InterPro" id="IPR017871">
    <property type="entry name" value="ABC_transporter-like_CS"/>
</dbReference>
<evidence type="ECO:0000256" key="3">
    <source>
        <dbReference type="ARBA" id="ARBA00022741"/>
    </source>
</evidence>
<dbReference type="Gene3D" id="3.40.50.300">
    <property type="entry name" value="P-loop containing nucleotide triphosphate hydrolases"/>
    <property type="match status" value="1"/>
</dbReference>
<accession>A0A6G7WHW7</accession>
<keyword evidence="2" id="KW-0813">Transport</keyword>
<comment type="similarity">
    <text evidence="1">Belongs to the ABC transporter superfamily.</text>
</comment>
<dbReference type="InterPro" id="IPR050763">
    <property type="entry name" value="ABC_transporter_ATP-binding"/>
</dbReference>
<protein>
    <submittedName>
        <fullName evidence="6">ABC transporter ATP-binding protein</fullName>
    </submittedName>
</protein>